<protein>
    <submittedName>
        <fullName evidence="2">Uncharacterized protein</fullName>
    </submittedName>
</protein>
<evidence type="ECO:0000313" key="3">
    <source>
        <dbReference type="Proteomes" id="UP000186955"/>
    </source>
</evidence>
<gene>
    <name evidence="2" type="ORF">PENSUB_11902</name>
</gene>
<dbReference type="Proteomes" id="UP000186955">
    <property type="component" value="Unassembled WGS sequence"/>
</dbReference>
<keyword evidence="3" id="KW-1185">Reference proteome</keyword>
<feature type="region of interest" description="Disordered" evidence="1">
    <location>
        <begin position="28"/>
        <end position="51"/>
    </location>
</feature>
<organism evidence="2 3">
    <name type="scientific">Penicillium subrubescens</name>
    <dbReference type="NCBI Taxonomy" id="1316194"/>
    <lineage>
        <taxon>Eukaryota</taxon>
        <taxon>Fungi</taxon>
        <taxon>Dikarya</taxon>
        <taxon>Ascomycota</taxon>
        <taxon>Pezizomycotina</taxon>
        <taxon>Eurotiomycetes</taxon>
        <taxon>Eurotiomycetidae</taxon>
        <taxon>Eurotiales</taxon>
        <taxon>Aspergillaceae</taxon>
        <taxon>Penicillium</taxon>
    </lineage>
</organism>
<name>A0A1Q5T057_9EURO</name>
<reference evidence="2 3" key="1">
    <citation type="submission" date="2016-10" db="EMBL/GenBank/DDBJ databases">
        <title>Genome sequence of the ascomycete fungus Penicillium subrubescens.</title>
        <authorList>
            <person name="De Vries R.P."/>
            <person name="Peng M."/>
            <person name="Dilokpimol A."/>
            <person name="Hilden K."/>
            <person name="Makela M.R."/>
            <person name="Grigoriev I."/>
            <person name="Riley R."/>
            <person name="Granchi Z."/>
        </authorList>
    </citation>
    <scope>NUCLEOTIDE SEQUENCE [LARGE SCALE GENOMIC DNA]</scope>
    <source>
        <strain evidence="2 3">CBS 132785</strain>
    </source>
</reference>
<feature type="region of interest" description="Disordered" evidence="1">
    <location>
        <begin position="1"/>
        <end position="20"/>
    </location>
</feature>
<evidence type="ECO:0000256" key="1">
    <source>
        <dbReference type="SAM" id="MobiDB-lite"/>
    </source>
</evidence>
<evidence type="ECO:0000313" key="2">
    <source>
        <dbReference type="EMBL" id="OKO93623.1"/>
    </source>
</evidence>
<dbReference type="EMBL" id="MNBE01000723">
    <property type="protein sequence ID" value="OKO93623.1"/>
    <property type="molecule type" value="Genomic_DNA"/>
</dbReference>
<feature type="compositionally biased region" description="Polar residues" evidence="1">
    <location>
        <begin position="1"/>
        <end position="19"/>
    </location>
</feature>
<comment type="caution">
    <text evidence="2">The sequence shown here is derived from an EMBL/GenBank/DDBJ whole genome shotgun (WGS) entry which is preliminary data.</text>
</comment>
<proteinExistence type="predicted"/>
<accession>A0A1Q5T057</accession>
<dbReference type="AlphaFoldDB" id="A0A1Q5T057"/>
<sequence>MARYSQTQRTNHVRASTARQECAVPPIAPIPSAAQTPMAGRRTSVSQMDFV</sequence>